<dbReference type="CDD" id="cd00093">
    <property type="entry name" value="HTH_XRE"/>
    <property type="match status" value="1"/>
</dbReference>
<feature type="region of interest" description="Disordered" evidence="1">
    <location>
        <begin position="136"/>
        <end position="160"/>
    </location>
</feature>
<dbReference type="InterPro" id="IPR010982">
    <property type="entry name" value="Lambda_DNA-bd_dom_sf"/>
</dbReference>
<sequence>MHLLRRSRIQGVVELADDVFVAELRLSLSNAAWALLTRRNAPRMRAHMADATGCHVTMIRRYESNETQPTLEVIRNLARALSVSADVLVFEEDERGPADELRLQFEAVSQLPPEEQLVVKEVLDSLIIKYQTRRWDSTRTAPATAEKPARAARRNRHTSK</sequence>
<feature type="domain" description="HTH cro/C1-type" evidence="2">
    <location>
        <begin position="48"/>
        <end position="88"/>
    </location>
</feature>
<gene>
    <name evidence="3" type="ORF">EDC30_10333</name>
</gene>
<name>A0A4R3HZG4_PAULE</name>
<dbReference type="SMART" id="SM00530">
    <property type="entry name" value="HTH_XRE"/>
    <property type="match status" value="1"/>
</dbReference>
<protein>
    <submittedName>
        <fullName evidence="3">Helix-turn-helix protein</fullName>
    </submittedName>
</protein>
<dbReference type="AlphaFoldDB" id="A0A4R3HZG4"/>
<proteinExistence type="predicted"/>
<evidence type="ECO:0000259" key="2">
    <source>
        <dbReference type="PROSITE" id="PS50943"/>
    </source>
</evidence>
<dbReference type="InterPro" id="IPR001387">
    <property type="entry name" value="Cro/C1-type_HTH"/>
</dbReference>
<accession>A0A4R3HZG4</accession>
<keyword evidence="4" id="KW-1185">Reference proteome</keyword>
<dbReference type="EMBL" id="SLZQ01000003">
    <property type="protein sequence ID" value="TCS37741.1"/>
    <property type="molecule type" value="Genomic_DNA"/>
</dbReference>
<dbReference type="InterPro" id="IPR049639">
    <property type="entry name" value="RstR"/>
</dbReference>
<dbReference type="Pfam" id="PF01381">
    <property type="entry name" value="HTH_3"/>
    <property type="match status" value="1"/>
</dbReference>
<feature type="compositionally biased region" description="Basic residues" evidence="1">
    <location>
        <begin position="150"/>
        <end position="160"/>
    </location>
</feature>
<evidence type="ECO:0000313" key="4">
    <source>
        <dbReference type="Proteomes" id="UP000295382"/>
    </source>
</evidence>
<dbReference type="PROSITE" id="PS50943">
    <property type="entry name" value="HTH_CROC1"/>
    <property type="match status" value="1"/>
</dbReference>
<evidence type="ECO:0000313" key="3">
    <source>
        <dbReference type="EMBL" id="TCS37741.1"/>
    </source>
</evidence>
<dbReference type="SUPFAM" id="SSF47413">
    <property type="entry name" value="lambda repressor-like DNA-binding domains"/>
    <property type="match status" value="1"/>
</dbReference>
<dbReference type="OrthoDB" id="6307340at2"/>
<dbReference type="Proteomes" id="UP000295382">
    <property type="component" value="Unassembled WGS sequence"/>
</dbReference>
<dbReference type="NCBIfam" id="NF041951">
    <property type="entry name" value="phage_RstR"/>
    <property type="match status" value="1"/>
</dbReference>
<comment type="caution">
    <text evidence="3">The sequence shown here is derived from an EMBL/GenBank/DDBJ whole genome shotgun (WGS) entry which is preliminary data.</text>
</comment>
<evidence type="ECO:0000256" key="1">
    <source>
        <dbReference type="SAM" id="MobiDB-lite"/>
    </source>
</evidence>
<organism evidence="3 4">
    <name type="scientific">Paucimonas lemoignei</name>
    <name type="common">Pseudomonas lemoignei</name>
    <dbReference type="NCBI Taxonomy" id="29443"/>
    <lineage>
        <taxon>Bacteria</taxon>
        <taxon>Pseudomonadati</taxon>
        <taxon>Pseudomonadota</taxon>
        <taxon>Betaproteobacteria</taxon>
        <taxon>Burkholderiales</taxon>
        <taxon>Burkholderiaceae</taxon>
        <taxon>Paucimonas</taxon>
    </lineage>
</organism>
<dbReference type="RefSeq" id="WP_132258140.1">
    <property type="nucleotide sequence ID" value="NZ_SLZQ01000003.1"/>
</dbReference>
<dbReference type="GO" id="GO:0003677">
    <property type="term" value="F:DNA binding"/>
    <property type="evidence" value="ECO:0007669"/>
    <property type="project" value="InterPro"/>
</dbReference>
<dbReference type="Gene3D" id="1.10.260.40">
    <property type="entry name" value="lambda repressor-like DNA-binding domains"/>
    <property type="match status" value="1"/>
</dbReference>
<reference evidence="3 4" key="1">
    <citation type="submission" date="2019-03" db="EMBL/GenBank/DDBJ databases">
        <title>Genomic Encyclopedia of Type Strains, Phase IV (KMG-IV): sequencing the most valuable type-strain genomes for metagenomic binning, comparative biology and taxonomic classification.</title>
        <authorList>
            <person name="Goeker M."/>
        </authorList>
    </citation>
    <scope>NUCLEOTIDE SEQUENCE [LARGE SCALE GENOMIC DNA]</scope>
    <source>
        <strain evidence="3 4">DSM 7445</strain>
    </source>
</reference>